<feature type="chain" id="PRO_5034550929" description="DUF5018 domain-containing protein" evidence="1">
    <location>
        <begin position="24"/>
        <end position="483"/>
    </location>
</feature>
<organism evidence="3 4">
    <name type="scientific">Macellibacteroides fermentans</name>
    <dbReference type="NCBI Taxonomy" id="879969"/>
    <lineage>
        <taxon>Bacteria</taxon>
        <taxon>Pseudomonadati</taxon>
        <taxon>Bacteroidota</taxon>
        <taxon>Bacteroidia</taxon>
        <taxon>Bacteroidales</taxon>
        <taxon>Porphyromonadaceae</taxon>
        <taxon>Macellibacteroides</taxon>
    </lineage>
</organism>
<dbReference type="AlphaFoldDB" id="A0A8E1ZUT7"/>
<feature type="signal peptide" evidence="1">
    <location>
        <begin position="1"/>
        <end position="23"/>
    </location>
</feature>
<evidence type="ECO:0000313" key="4">
    <source>
        <dbReference type="Proteomes" id="UP000574332"/>
    </source>
</evidence>
<keyword evidence="4" id="KW-1185">Reference proteome</keyword>
<evidence type="ECO:0000313" key="3">
    <source>
        <dbReference type="EMBL" id="NYI48869.1"/>
    </source>
</evidence>
<evidence type="ECO:0000259" key="2">
    <source>
        <dbReference type="Pfam" id="PF16410"/>
    </source>
</evidence>
<comment type="caution">
    <text evidence="3">The sequence shown here is derived from an EMBL/GenBank/DDBJ whole genome shotgun (WGS) entry which is preliminary data.</text>
</comment>
<evidence type="ECO:0000256" key="1">
    <source>
        <dbReference type="SAM" id="SignalP"/>
    </source>
</evidence>
<proteinExistence type="predicted"/>
<gene>
    <name evidence="3" type="ORF">F5613_000914</name>
</gene>
<dbReference type="RefSeq" id="WP_179398832.1">
    <property type="nucleotide sequence ID" value="NZ_JACCCY010000001.1"/>
</dbReference>
<reference evidence="3 4" key="1">
    <citation type="submission" date="2020-07" db="EMBL/GenBank/DDBJ databases">
        <title>Genomic Encyclopedia of Type Strains, Phase IV (KMG-IV): sequencing the most valuable type-strain genomes for metagenomic binning, comparative biology and taxonomic classification.</title>
        <authorList>
            <person name="Goeker M."/>
        </authorList>
    </citation>
    <scope>NUCLEOTIDE SEQUENCE [LARGE SCALE GENOMIC DNA]</scope>
    <source>
        <strain evidence="3 4">DSM 23697</strain>
    </source>
</reference>
<dbReference type="Pfam" id="PF16410">
    <property type="entry name" value="DUF5018"/>
    <property type="match status" value="1"/>
</dbReference>
<feature type="domain" description="DUF5018" evidence="2">
    <location>
        <begin position="95"/>
        <end position="276"/>
    </location>
</feature>
<accession>A0A8E1ZUT7</accession>
<dbReference type="EMBL" id="JACCCY010000001">
    <property type="protein sequence ID" value="NYI48869.1"/>
    <property type="molecule type" value="Genomic_DNA"/>
</dbReference>
<keyword evidence="1" id="KW-0732">Signal</keyword>
<protein>
    <recommendedName>
        <fullName evidence="2">DUF5018 domain-containing protein</fullName>
    </recommendedName>
</protein>
<dbReference type="Proteomes" id="UP000574332">
    <property type="component" value="Unassembled WGS sequence"/>
</dbReference>
<dbReference type="InterPro" id="IPR032186">
    <property type="entry name" value="DUF5018"/>
</dbReference>
<sequence length="483" mass="52998">MKFNKNIGYNLLLALLILCSSCAEDEVAFSNTDYLFNAIQIQKFDYAQRVGVGKIYQGKYSADKDSIYFDVTYFPDEKAPTYQDWVIQGSVFKGAKVVPGLSGVKDLTDPVSVTVYAPDGVTKREVVIVTKIYEIPYGELEKGFGRYNKLWTKSAADLGGWVTNAQTSLVVVGDELIVNNDTKDFLVYDKRTGLKKDKTVPVPAGNKSHIFALAVDKNDVLHAVSFINANTTDIFKIYRWSSGLDKEPEVFFQVSGTDIQTTKNTGMGRSLSICGDTYGDAQLMVALDGYGGAESRIVRIPVVNGVPTQMPDVFEAPNVSWTWRGKGIAASPTGKTPYFALSLGSPQGLVYYDNAGEHKFVTNAANSNFLNKVAVSGACYFEFNHARYLAASSCSWPGDLRMLIFSVDDPTLISSNKSENAERYSILNPFCENWEIKSNGNTNGTGDITVQIQRDGKTALVYMLDTNTGIMAYELTNVGSSSK</sequence>
<name>A0A8E1ZUT7_9PORP</name>